<feature type="region of interest" description="Disordered" evidence="1">
    <location>
        <begin position="133"/>
        <end position="177"/>
    </location>
</feature>
<dbReference type="Pfam" id="PF04855">
    <property type="entry name" value="SNF5"/>
    <property type="match status" value="1"/>
</dbReference>
<organism evidence="2">
    <name type="scientific">Chaetoceros debilis</name>
    <dbReference type="NCBI Taxonomy" id="122233"/>
    <lineage>
        <taxon>Eukaryota</taxon>
        <taxon>Sar</taxon>
        <taxon>Stramenopiles</taxon>
        <taxon>Ochrophyta</taxon>
        <taxon>Bacillariophyta</taxon>
        <taxon>Coscinodiscophyceae</taxon>
        <taxon>Chaetocerotophycidae</taxon>
        <taxon>Chaetocerotales</taxon>
        <taxon>Chaetocerotaceae</taxon>
        <taxon>Chaetoceros</taxon>
    </lineage>
</organism>
<evidence type="ECO:0000256" key="1">
    <source>
        <dbReference type="SAM" id="MobiDB-lite"/>
    </source>
</evidence>
<dbReference type="InterPro" id="IPR006939">
    <property type="entry name" value="SNF5"/>
</dbReference>
<feature type="compositionally biased region" description="Acidic residues" evidence="1">
    <location>
        <begin position="149"/>
        <end position="158"/>
    </location>
</feature>
<feature type="compositionally biased region" description="Basic and acidic residues" evidence="1">
    <location>
        <begin position="133"/>
        <end position="148"/>
    </location>
</feature>
<accession>A0A7S3PUF7</accession>
<protein>
    <submittedName>
        <fullName evidence="2">Uncharacterized protein</fullName>
    </submittedName>
</protein>
<proteinExistence type="predicted"/>
<dbReference type="GO" id="GO:0000228">
    <property type="term" value="C:nuclear chromosome"/>
    <property type="evidence" value="ECO:0007669"/>
    <property type="project" value="InterPro"/>
</dbReference>
<name>A0A7S3PUF7_9STRA</name>
<dbReference type="EMBL" id="HBIO01001253">
    <property type="protein sequence ID" value="CAE0456036.1"/>
    <property type="molecule type" value="Transcribed_RNA"/>
</dbReference>
<dbReference type="AlphaFoldDB" id="A0A7S3PUF7"/>
<sequence>MLYPIRIQASSKDNSISIIDTMLVDPLCLPVPPSSCVPSVDQLANSSINIQKRIISENAKYFTTTLLSDMEVDSVTKVNKTARVKLMGSSGLQQEVKKQITEQLEAIVILEQDRKLEEKIHCRNILKRRRIEKEEDVEKEKESAKDKDGDEDMDEGEKESEVAKLKEEDDDTPTLGGDKISNLIPINIRIKEDGICIVDEFEIDPHHHLSNPILLATALANDLNLPPKIINSIAITIAEQMCGLDVPWNITGLKVGVKKNENATKNTPMTAAALQAAINSTNIPKGLQVKNEIPSAWKVTDKEEEVAMANYVKIAKPDYQTMCQ</sequence>
<reference evidence="2" key="1">
    <citation type="submission" date="2021-01" db="EMBL/GenBank/DDBJ databases">
        <authorList>
            <person name="Corre E."/>
            <person name="Pelletier E."/>
            <person name="Niang G."/>
            <person name="Scheremetjew M."/>
            <person name="Finn R."/>
            <person name="Kale V."/>
            <person name="Holt S."/>
            <person name="Cochrane G."/>
            <person name="Meng A."/>
            <person name="Brown T."/>
            <person name="Cohen L."/>
        </authorList>
    </citation>
    <scope>NUCLEOTIDE SEQUENCE</scope>
    <source>
        <strain evidence="2">MM31A-1</strain>
    </source>
</reference>
<evidence type="ECO:0000313" key="2">
    <source>
        <dbReference type="EMBL" id="CAE0456036.1"/>
    </source>
</evidence>
<gene>
    <name evidence="2" type="ORF">CDEB00056_LOCUS877</name>
</gene>
<dbReference type="GO" id="GO:0006338">
    <property type="term" value="P:chromatin remodeling"/>
    <property type="evidence" value="ECO:0007669"/>
    <property type="project" value="InterPro"/>
</dbReference>